<dbReference type="InterPro" id="IPR003488">
    <property type="entry name" value="DprA"/>
</dbReference>
<evidence type="ECO:0000256" key="2">
    <source>
        <dbReference type="SAM" id="MobiDB-lite"/>
    </source>
</evidence>
<accession>A0ABT3LBU5</accession>
<gene>
    <name evidence="4" type="primary">dprA</name>
    <name evidence="4" type="ORF">K4A83_22340</name>
</gene>
<organism evidence="4 5">
    <name type="scientific">Spirulina subsalsa FACHB-351</name>
    <dbReference type="NCBI Taxonomy" id="234711"/>
    <lineage>
        <taxon>Bacteria</taxon>
        <taxon>Bacillati</taxon>
        <taxon>Cyanobacteriota</taxon>
        <taxon>Cyanophyceae</taxon>
        <taxon>Spirulinales</taxon>
        <taxon>Spirulinaceae</taxon>
        <taxon>Spirulina</taxon>
    </lineage>
</organism>
<dbReference type="Gene3D" id="3.40.50.450">
    <property type="match status" value="1"/>
</dbReference>
<comment type="caution">
    <text evidence="4">The sequence shown here is derived from an EMBL/GenBank/DDBJ whole genome shotgun (WGS) entry which is preliminary data.</text>
</comment>
<dbReference type="EMBL" id="JAIHOM010000220">
    <property type="protein sequence ID" value="MCW6038970.1"/>
    <property type="molecule type" value="Genomic_DNA"/>
</dbReference>
<evidence type="ECO:0000256" key="1">
    <source>
        <dbReference type="ARBA" id="ARBA00006525"/>
    </source>
</evidence>
<dbReference type="PANTHER" id="PTHR43022">
    <property type="entry name" value="PROTEIN SMF"/>
    <property type="match status" value="1"/>
</dbReference>
<dbReference type="Pfam" id="PF02481">
    <property type="entry name" value="DNA_processg_A"/>
    <property type="match status" value="1"/>
</dbReference>
<dbReference type="InterPro" id="IPR010994">
    <property type="entry name" value="RuvA_2-like"/>
</dbReference>
<dbReference type="PANTHER" id="PTHR43022:SF1">
    <property type="entry name" value="PROTEIN SMF"/>
    <property type="match status" value="1"/>
</dbReference>
<evidence type="ECO:0000313" key="5">
    <source>
        <dbReference type="Proteomes" id="UP001526426"/>
    </source>
</evidence>
<feature type="compositionally biased region" description="Pro residues" evidence="2">
    <location>
        <begin position="302"/>
        <end position="315"/>
    </location>
</feature>
<evidence type="ECO:0000313" key="4">
    <source>
        <dbReference type="EMBL" id="MCW6038970.1"/>
    </source>
</evidence>
<dbReference type="RefSeq" id="WP_265266918.1">
    <property type="nucleotide sequence ID" value="NZ_JAIHOM010000220.1"/>
</dbReference>
<feature type="domain" description="Smf/DprA SLOG" evidence="3">
    <location>
        <begin position="80"/>
        <end position="292"/>
    </location>
</feature>
<dbReference type="SUPFAM" id="SSF47781">
    <property type="entry name" value="RuvA domain 2-like"/>
    <property type="match status" value="1"/>
</dbReference>
<dbReference type="Proteomes" id="UP001526426">
    <property type="component" value="Unassembled WGS sequence"/>
</dbReference>
<feature type="non-terminal residue" evidence="4">
    <location>
        <position position="315"/>
    </location>
</feature>
<proteinExistence type="inferred from homology"/>
<dbReference type="SUPFAM" id="SSF102405">
    <property type="entry name" value="MCP/YpsA-like"/>
    <property type="match status" value="1"/>
</dbReference>
<name>A0ABT3LBU5_9CYAN</name>
<dbReference type="NCBIfam" id="TIGR00732">
    <property type="entry name" value="dprA"/>
    <property type="match status" value="1"/>
</dbReference>
<dbReference type="InterPro" id="IPR057666">
    <property type="entry name" value="DrpA_SLOG"/>
</dbReference>
<keyword evidence="5" id="KW-1185">Reference proteome</keyword>
<comment type="similarity">
    <text evidence="1">Belongs to the DprA/Smf family.</text>
</comment>
<feature type="region of interest" description="Disordered" evidence="2">
    <location>
        <begin position="296"/>
        <end position="315"/>
    </location>
</feature>
<sequence length="315" mass="34369">MLEERAYWLAWLKVEGVGAVLSQRLYEHFGSLGKAWEASAGELREVEGVGPKLLGAIEGRRSHLDPEKLLKDCQDKGFQFWIPPDPEYPRLLLEIPSLPPVLYYRGQVQLAENQGKTPLIGIVGTRNVTEYGQRWARKLSTTLAKHGFTVVSGLASGVDAIAHQSCLAVGGRTIAVLGTGIDVIYPRSNTHLYQQIPKQGLILSDYPPGTPPEAKNFPPRNRIIAGLSRVVLVIEAARRSGALITARYANEFGRDVYTLPGSLDQPQSSGCLELANKGAQLILGEKELIEALGEIPQLDQMTPPPAPPPDLPPHL</sequence>
<protein>
    <submittedName>
        <fullName evidence="4">DNA-processing protein DprA</fullName>
    </submittedName>
</protein>
<evidence type="ECO:0000259" key="3">
    <source>
        <dbReference type="Pfam" id="PF02481"/>
    </source>
</evidence>
<reference evidence="4 5" key="1">
    <citation type="submission" date="2021-08" db="EMBL/GenBank/DDBJ databases">
        <title>Draft genome sequence of Spirulina subsalsa with high tolerance to salinity and hype-accumulation of phycocyanin.</title>
        <authorList>
            <person name="Pei H."/>
            <person name="Jiang L."/>
        </authorList>
    </citation>
    <scope>NUCLEOTIDE SEQUENCE [LARGE SCALE GENOMIC DNA]</scope>
    <source>
        <strain evidence="4 5">FACHB-351</strain>
    </source>
</reference>